<dbReference type="HOGENOM" id="CLU_1224650_0_0_1"/>
<evidence type="ECO:0000313" key="3">
    <source>
        <dbReference type="Proteomes" id="UP000019473"/>
    </source>
</evidence>
<dbReference type="RefSeq" id="XP_007754688.1">
    <property type="nucleotide sequence ID" value="XM_007756498.1"/>
</dbReference>
<dbReference type="OrthoDB" id="4161785at2759"/>
<accession>W9WUP6</accession>
<evidence type="ECO:0000256" key="1">
    <source>
        <dbReference type="SAM" id="MobiDB-lite"/>
    </source>
</evidence>
<dbReference type="VEuPathDB" id="FungiDB:A1O7_02467"/>
<gene>
    <name evidence="2" type="ORF">A1O7_02467</name>
</gene>
<dbReference type="GeneID" id="19177073"/>
<dbReference type="EMBL" id="AMGW01000002">
    <property type="protein sequence ID" value="EXJ62034.1"/>
    <property type="molecule type" value="Genomic_DNA"/>
</dbReference>
<name>W9WUP6_9EURO</name>
<sequence length="226" mass="25682">MPQDVLLDIVPEKSGRGRRLLRFNIPQKDPNEYSTTKWAIRSRQKRAEMPLMETLLMLHERADVRALRRVMKVIASDPRTRWDEMSEAEQEELREQKRQEILEQRDRCGRSATAFSNRILKLATSCIGDAAMLQFLMQSRKARSKVMSLFEGLVSLEEDGKLRLLAGARGDQSDEEEKETGSTTTDEGGEEEETASEHEDVPSTIVCQWQGCGRSFDASAALYLAS</sequence>
<reference evidence="2 3" key="1">
    <citation type="submission" date="2013-03" db="EMBL/GenBank/DDBJ databases">
        <title>The Genome Sequence of Cladophialophora yegresii CBS 114405.</title>
        <authorList>
            <consortium name="The Broad Institute Genomics Platform"/>
            <person name="Cuomo C."/>
            <person name="de Hoog S."/>
            <person name="Gorbushina A."/>
            <person name="Walker B."/>
            <person name="Young S.K."/>
            <person name="Zeng Q."/>
            <person name="Gargeya S."/>
            <person name="Fitzgerald M."/>
            <person name="Haas B."/>
            <person name="Abouelleil A."/>
            <person name="Allen A.W."/>
            <person name="Alvarado L."/>
            <person name="Arachchi H.M."/>
            <person name="Berlin A.M."/>
            <person name="Chapman S.B."/>
            <person name="Gainer-Dewar J."/>
            <person name="Goldberg J."/>
            <person name="Griggs A."/>
            <person name="Gujja S."/>
            <person name="Hansen M."/>
            <person name="Howarth C."/>
            <person name="Imamovic A."/>
            <person name="Ireland A."/>
            <person name="Larimer J."/>
            <person name="McCowan C."/>
            <person name="Murphy C."/>
            <person name="Pearson M."/>
            <person name="Poon T.W."/>
            <person name="Priest M."/>
            <person name="Roberts A."/>
            <person name="Saif S."/>
            <person name="Shea T."/>
            <person name="Sisk P."/>
            <person name="Sykes S."/>
            <person name="Wortman J."/>
            <person name="Nusbaum C."/>
            <person name="Birren B."/>
        </authorList>
    </citation>
    <scope>NUCLEOTIDE SEQUENCE [LARGE SCALE GENOMIC DNA]</scope>
    <source>
        <strain evidence="2 3">CBS 114405</strain>
    </source>
</reference>
<evidence type="ECO:0000313" key="2">
    <source>
        <dbReference type="EMBL" id="EXJ62034.1"/>
    </source>
</evidence>
<proteinExistence type="predicted"/>
<organism evidence="2 3">
    <name type="scientific">Cladophialophora yegresii CBS 114405</name>
    <dbReference type="NCBI Taxonomy" id="1182544"/>
    <lineage>
        <taxon>Eukaryota</taxon>
        <taxon>Fungi</taxon>
        <taxon>Dikarya</taxon>
        <taxon>Ascomycota</taxon>
        <taxon>Pezizomycotina</taxon>
        <taxon>Eurotiomycetes</taxon>
        <taxon>Chaetothyriomycetidae</taxon>
        <taxon>Chaetothyriales</taxon>
        <taxon>Herpotrichiellaceae</taxon>
        <taxon>Cladophialophora</taxon>
    </lineage>
</organism>
<keyword evidence="3" id="KW-1185">Reference proteome</keyword>
<comment type="caution">
    <text evidence="2">The sequence shown here is derived from an EMBL/GenBank/DDBJ whole genome shotgun (WGS) entry which is preliminary data.</text>
</comment>
<dbReference type="AlphaFoldDB" id="W9WUP6"/>
<feature type="region of interest" description="Disordered" evidence="1">
    <location>
        <begin position="166"/>
        <end position="202"/>
    </location>
</feature>
<protein>
    <submittedName>
        <fullName evidence="2">Uncharacterized protein</fullName>
    </submittedName>
</protein>
<dbReference type="Proteomes" id="UP000019473">
    <property type="component" value="Unassembled WGS sequence"/>
</dbReference>